<evidence type="ECO:0000256" key="1">
    <source>
        <dbReference type="ARBA" id="ARBA00007626"/>
    </source>
</evidence>
<proteinExistence type="inferred from homology"/>
<dbReference type="Proteomes" id="UP000694864">
    <property type="component" value="Chromosome 19"/>
</dbReference>
<dbReference type="PANTHER" id="PTHR47936">
    <property type="entry name" value="PPR_LONG DOMAIN-CONTAINING PROTEIN"/>
    <property type="match status" value="1"/>
</dbReference>
<dbReference type="Gene3D" id="1.25.40.10">
    <property type="entry name" value="Tetratricopeptide repeat domain"/>
    <property type="match status" value="1"/>
</dbReference>
<name>A0ABM1RBH7_CAMSA</name>
<evidence type="ECO:0000313" key="5">
    <source>
        <dbReference type="Proteomes" id="UP000694864"/>
    </source>
</evidence>
<comment type="similarity">
    <text evidence="1">Belongs to the PPR family. P subfamily.</text>
</comment>
<reference evidence="6" key="2">
    <citation type="submission" date="2025-08" db="UniProtKB">
        <authorList>
            <consortium name="RefSeq"/>
        </authorList>
    </citation>
    <scope>IDENTIFICATION</scope>
    <source>
        <tissue evidence="6">Leaf</tissue>
    </source>
</reference>
<feature type="domain" description="RNase H type-1" evidence="4">
    <location>
        <begin position="10"/>
        <end position="70"/>
    </location>
</feature>
<dbReference type="GeneID" id="109130786"/>
<evidence type="ECO:0000256" key="2">
    <source>
        <dbReference type="ARBA" id="ARBA00022737"/>
    </source>
</evidence>
<reference evidence="5" key="1">
    <citation type="journal article" date="2014" name="Nat. Commun.">
        <title>The emerging biofuel crop Camelina sativa retains a highly undifferentiated hexaploid genome structure.</title>
        <authorList>
            <person name="Kagale S."/>
            <person name="Koh C."/>
            <person name="Nixon J."/>
            <person name="Bollina V."/>
            <person name="Clarke W.E."/>
            <person name="Tuteja R."/>
            <person name="Spillane C."/>
            <person name="Robinson S.J."/>
            <person name="Links M.G."/>
            <person name="Clarke C."/>
            <person name="Higgins E.E."/>
            <person name="Huebert T."/>
            <person name="Sharpe A.G."/>
            <person name="Parkin I.A."/>
        </authorList>
    </citation>
    <scope>NUCLEOTIDE SEQUENCE [LARGE SCALE GENOMIC DNA]</scope>
    <source>
        <strain evidence="5">cv. DH55</strain>
    </source>
</reference>
<dbReference type="Pfam" id="PF13456">
    <property type="entry name" value="RVT_3"/>
    <property type="match status" value="1"/>
</dbReference>
<dbReference type="NCBIfam" id="TIGR00756">
    <property type="entry name" value="PPR"/>
    <property type="match status" value="2"/>
</dbReference>
<keyword evidence="5" id="KW-1185">Reference proteome</keyword>
<feature type="repeat" description="PPR" evidence="3">
    <location>
        <begin position="293"/>
        <end position="325"/>
    </location>
</feature>
<evidence type="ECO:0000256" key="3">
    <source>
        <dbReference type="PROSITE-ProRule" id="PRU00708"/>
    </source>
</evidence>
<dbReference type="Pfam" id="PF13041">
    <property type="entry name" value="PPR_2"/>
    <property type="match status" value="2"/>
</dbReference>
<keyword evidence="2" id="KW-0677">Repeat</keyword>
<feature type="repeat" description="PPR" evidence="3">
    <location>
        <begin position="258"/>
        <end position="292"/>
    </location>
</feature>
<dbReference type="PANTHER" id="PTHR47936:SF1">
    <property type="entry name" value="PENTATRICOPEPTIDE REPEAT-CONTAINING PROTEIN GUN1, CHLOROPLASTIC"/>
    <property type="match status" value="1"/>
</dbReference>
<dbReference type="RefSeq" id="XP_019096365.1">
    <property type="nucleotide sequence ID" value="XM_019240820.1"/>
</dbReference>
<evidence type="ECO:0000313" key="6">
    <source>
        <dbReference type="RefSeq" id="XP_019096365.1"/>
    </source>
</evidence>
<dbReference type="InterPro" id="IPR011990">
    <property type="entry name" value="TPR-like_helical_dom_sf"/>
</dbReference>
<dbReference type="InterPro" id="IPR002885">
    <property type="entry name" value="PPR_rpt"/>
</dbReference>
<dbReference type="PROSITE" id="PS51375">
    <property type="entry name" value="PPR"/>
    <property type="match status" value="3"/>
</dbReference>
<evidence type="ECO:0000259" key="4">
    <source>
        <dbReference type="Pfam" id="PF13456"/>
    </source>
</evidence>
<feature type="repeat" description="PPR" evidence="3">
    <location>
        <begin position="223"/>
        <end position="257"/>
    </location>
</feature>
<sequence length="325" mass="37017">MRCMIGADNQDVVFLTDCSDLVKMVSSPSEWPAFATYLEDIQEDKEEITSFSLIFIPRSQNGKADNLARRVRSEAHLITYVNDVPSHWLKANLGFAICRVREFVERDLRLRKELKIDKMQRSISSTAKRYVRRNHQQGKGNLCWGRRDFAGGSGDYRDKLRNDRLSDLKLDDVVGLFGDMVKSRPRPSTIDFNKFLTAIAKMKKFDLVISFGEQMQKLGISHSLYTYNIFINCFCRSSQLPLALAIIGKMMKLVYEPNVVTLSSLVNGFCRSKRISDVVAFVDQMVAMGYQPNTVTFNTLIHGLFLHNRASEDVALVDRMVAKGC</sequence>
<protein>
    <submittedName>
        <fullName evidence="6">Pentatricopeptide repeat-containing protein At1g63400-like</fullName>
    </submittedName>
</protein>
<gene>
    <name evidence="6" type="primary">LOC109130786</name>
</gene>
<accession>A0ABM1RBH7</accession>
<dbReference type="InterPro" id="IPR002156">
    <property type="entry name" value="RNaseH_domain"/>
</dbReference>
<organism evidence="5 6">
    <name type="scientific">Camelina sativa</name>
    <name type="common">False flax</name>
    <name type="synonym">Myagrum sativum</name>
    <dbReference type="NCBI Taxonomy" id="90675"/>
    <lineage>
        <taxon>Eukaryota</taxon>
        <taxon>Viridiplantae</taxon>
        <taxon>Streptophyta</taxon>
        <taxon>Embryophyta</taxon>
        <taxon>Tracheophyta</taxon>
        <taxon>Spermatophyta</taxon>
        <taxon>Magnoliopsida</taxon>
        <taxon>eudicotyledons</taxon>
        <taxon>Gunneridae</taxon>
        <taxon>Pentapetalae</taxon>
        <taxon>rosids</taxon>
        <taxon>malvids</taxon>
        <taxon>Brassicales</taxon>
        <taxon>Brassicaceae</taxon>
        <taxon>Camelineae</taxon>
        <taxon>Camelina</taxon>
    </lineage>
</organism>